<dbReference type="Gene3D" id="3.90.440.10">
    <property type="entry name" value="Nitric Oxide Synthase,Heme Domain,Chain A domain 2"/>
    <property type="match status" value="1"/>
</dbReference>
<feature type="domain" description="Flavodoxin-like" evidence="10">
    <location>
        <begin position="288"/>
        <end position="436"/>
    </location>
</feature>
<dbReference type="InterPro" id="IPR008254">
    <property type="entry name" value="Flavodoxin/NO_synth"/>
</dbReference>
<keyword evidence="8" id="KW-0560">Oxidoreductase</keyword>
<dbReference type="GO" id="GO:0004517">
    <property type="term" value="F:nitric-oxide synthase activity"/>
    <property type="evidence" value="ECO:0007669"/>
    <property type="project" value="UniProtKB-EC"/>
</dbReference>
<evidence type="ECO:0000256" key="6">
    <source>
        <dbReference type="ARBA" id="ARBA00022723"/>
    </source>
</evidence>
<dbReference type="EMBL" id="KZ678133">
    <property type="protein sequence ID" value="PSN69533.1"/>
    <property type="molecule type" value="Genomic_DNA"/>
</dbReference>
<dbReference type="SUPFAM" id="SSF52343">
    <property type="entry name" value="Ferredoxin reductase-like, C-terminal NADP-linked domain"/>
    <property type="match status" value="1"/>
</dbReference>
<evidence type="ECO:0000313" key="11">
    <source>
        <dbReference type="EMBL" id="PSN69533.1"/>
    </source>
</evidence>
<dbReference type="InterPro" id="IPR029039">
    <property type="entry name" value="Flavoprotein-like_sf"/>
</dbReference>
<dbReference type="EC" id="1.14.13.39" evidence="3"/>
<dbReference type="Gene3D" id="3.40.50.80">
    <property type="entry name" value="Nucleotide-binding domain of ferredoxin-NADP reductase (FNR) module"/>
    <property type="match status" value="1"/>
</dbReference>
<evidence type="ECO:0000256" key="2">
    <source>
        <dbReference type="ARBA" id="ARBA00006267"/>
    </source>
</evidence>
<evidence type="ECO:0000256" key="4">
    <source>
        <dbReference type="ARBA" id="ARBA00022617"/>
    </source>
</evidence>
<dbReference type="GO" id="GO:0005516">
    <property type="term" value="F:calmodulin binding"/>
    <property type="evidence" value="ECO:0007669"/>
    <property type="project" value="UniProtKB-KW"/>
</dbReference>
<dbReference type="STRING" id="1448308.A0A2T2NVV6"/>
<comment type="similarity">
    <text evidence="2">Belongs to the NOS family.</text>
</comment>
<evidence type="ECO:0000256" key="1">
    <source>
        <dbReference type="ARBA" id="ARBA00001917"/>
    </source>
</evidence>
<dbReference type="SUPFAM" id="SSF56512">
    <property type="entry name" value="Nitric oxide (NO) synthase oxygenase domain"/>
    <property type="match status" value="1"/>
</dbReference>
<organism evidence="11 12">
    <name type="scientific">Corynespora cassiicola Philippines</name>
    <dbReference type="NCBI Taxonomy" id="1448308"/>
    <lineage>
        <taxon>Eukaryota</taxon>
        <taxon>Fungi</taxon>
        <taxon>Dikarya</taxon>
        <taxon>Ascomycota</taxon>
        <taxon>Pezizomycotina</taxon>
        <taxon>Dothideomycetes</taxon>
        <taxon>Pleosporomycetidae</taxon>
        <taxon>Pleosporales</taxon>
        <taxon>Corynesporascaceae</taxon>
        <taxon>Corynespora</taxon>
    </lineage>
</organism>
<keyword evidence="5" id="KW-0285">Flavoprotein</keyword>
<proteinExistence type="inferred from homology"/>
<dbReference type="OrthoDB" id="1856718at2759"/>
<reference evidence="11 12" key="1">
    <citation type="journal article" date="2018" name="Front. Microbiol.">
        <title>Genome-Wide Analysis of Corynespora cassiicola Leaf Fall Disease Putative Effectors.</title>
        <authorList>
            <person name="Lopez D."/>
            <person name="Ribeiro S."/>
            <person name="Label P."/>
            <person name="Fumanal B."/>
            <person name="Venisse J.S."/>
            <person name="Kohler A."/>
            <person name="de Oliveira R.R."/>
            <person name="Labutti K."/>
            <person name="Lipzen A."/>
            <person name="Lail K."/>
            <person name="Bauer D."/>
            <person name="Ohm R.A."/>
            <person name="Barry K.W."/>
            <person name="Spatafora J."/>
            <person name="Grigoriev I.V."/>
            <person name="Martin F.M."/>
            <person name="Pujade-Renaud V."/>
        </authorList>
    </citation>
    <scope>NUCLEOTIDE SEQUENCE [LARGE SCALE GENOMIC DNA]</scope>
    <source>
        <strain evidence="11 12">Philippines</strain>
    </source>
</reference>
<dbReference type="Gene3D" id="3.90.1230.10">
    <property type="entry name" value="Nitric Oxide Synthase, Chain A, domain 3"/>
    <property type="match status" value="1"/>
</dbReference>
<dbReference type="Pfam" id="PF00258">
    <property type="entry name" value="Flavodoxin_1"/>
    <property type="match status" value="1"/>
</dbReference>
<dbReference type="InterPro" id="IPR036119">
    <property type="entry name" value="NOS_N_sf"/>
</dbReference>
<dbReference type="Gene3D" id="3.40.50.360">
    <property type="match status" value="1"/>
</dbReference>
<keyword evidence="6" id="KW-0479">Metal-binding</keyword>
<dbReference type="GO" id="GO:0010181">
    <property type="term" value="F:FMN binding"/>
    <property type="evidence" value="ECO:0007669"/>
    <property type="project" value="InterPro"/>
</dbReference>
<dbReference type="Pfam" id="PF02898">
    <property type="entry name" value="NO_synthase"/>
    <property type="match status" value="1"/>
</dbReference>
<dbReference type="SUPFAM" id="SSF52218">
    <property type="entry name" value="Flavoproteins"/>
    <property type="match status" value="1"/>
</dbReference>
<dbReference type="SUPFAM" id="SSF63380">
    <property type="entry name" value="Riboflavin synthase domain-like"/>
    <property type="match status" value="1"/>
</dbReference>
<evidence type="ECO:0000256" key="5">
    <source>
        <dbReference type="ARBA" id="ARBA00022643"/>
    </source>
</evidence>
<comment type="cofactor">
    <cofactor evidence="1">
        <name>FMN</name>
        <dbReference type="ChEBI" id="CHEBI:58210"/>
    </cofactor>
</comment>
<keyword evidence="9" id="KW-0408">Iron</keyword>
<keyword evidence="12" id="KW-1185">Reference proteome</keyword>
<dbReference type="PANTHER" id="PTHR43410">
    <property type="entry name" value="NITRIC OXIDE SYNTHASE OXYGENASE"/>
    <property type="match status" value="1"/>
</dbReference>
<protein>
    <recommendedName>
        <fullName evidence="3">nitric-oxide synthase (NADPH)</fullName>
        <ecNumber evidence="3">1.14.13.39</ecNumber>
    </recommendedName>
</protein>
<dbReference type="GO" id="GO:0006809">
    <property type="term" value="P:nitric oxide biosynthetic process"/>
    <property type="evidence" value="ECO:0007669"/>
    <property type="project" value="InterPro"/>
</dbReference>
<dbReference type="InterPro" id="IPR044944">
    <property type="entry name" value="NOS_dom_3"/>
</dbReference>
<evidence type="ECO:0000256" key="3">
    <source>
        <dbReference type="ARBA" id="ARBA00012989"/>
    </source>
</evidence>
<dbReference type="AlphaFoldDB" id="A0A2T2NVV6"/>
<evidence type="ECO:0000256" key="9">
    <source>
        <dbReference type="ARBA" id="ARBA00023004"/>
    </source>
</evidence>
<dbReference type="InterPro" id="IPR039261">
    <property type="entry name" value="FNR_nucleotide-bd"/>
</dbReference>
<dbReference type="PROSITE" id="PS50902">
    <property type="entry name" value="FLAVODOXIN_LIKE"/>
    <property type="match status" value="1"/>
</dbReference>
<keyword evidence="4" id="KW-0349">Heme</keyword>
<evidence type="ECO:0000313" key="12">
    <source>
        <dbReference type="Proteomes" id="UP000240883"/>
    </source>
</evidence>
<dbReference type="PANTHER" id="PTHR43410:SF1">
    <property type="entry name" value="NITRIC OXIDE SYNTHASE"/>
    <property type="match status" value="1"/>
</dbReference>
<dbReference type="InterPro" id="IPR017938">
    <property type="entry name" value="Riboflavin_synthase-like_b-brl"/>
</dbReference>
<evidence type="ECO:0000259" key="10">
    <source>
        <dbReference type="PROSITE" id="PS50902"/>
    </source>
</evidence>
<dbReference type="InterPro" id="IPR004030">
    <property type="entry name" value="NOS_N"/>
</dbReference>
<evidence type="ECO:0000256" key="7">
    <source>
        <dbReference type="ARBA" id="ARBA00022860"/>
    </source>
</evidence>
<keyword evidence="5" id="KW-0288">FMN</keyword>
<gene>
    <name evidence="11" type="ORF">BS50DRAFT_599725</name>
</gene>
<name>A0A2T2NVV6_CORCC</name>
<evidence type="ECO:0000256" key="8">
    <source>
        <dbReference type="ARBA" id="ARBA00023002"/>
    </source>
</evidence>
<sequence>MIWNNQLLSFAGYMQEDGSILGDPLNVHLTKAIIELGWRPPPFRTRWDMLPLVTMAEGEDPVITELPKDMFPLVEISHPQHTLAFDKLGLKWVPAPALSRMGFDIGGVQYTATPFIGWFMDAEIGVRNLADRERYNVLPSLIKALGWIDSVEQLDEINEADRLRLLSNAQSELNYAVHFSFQQANIRMTDTLTASAMYCNYDDEHLRKHGFRLPADPYWLAPPQGSIVPLWHRGGSPNYQPKPLIARHLQDPVKVWRRKTKQQEELNSLTYPARRSNWPATRENLSHVRIGYCSSGTTAVKLARKAEAYLLRLNKISVQYHISSPQPLNTLSPDTLQSGDIVLLIASSSGHGEIPVNGKDFENALSRSELPSGLEWAIFGNGNSSYSDSFNGAAKKLRNILLRRGASFLLPDFFYGDTLIEDPPFRQLNTWLFAVSMRLFNSAGEEATDLGSGSQPTPGYNIFQAFSPANVSSCTAISSNHRRLFIDVENSNPSCFSHAQFLIPNSHKTTQEILSIIGLTGKELLSQESPRLCLYDILSHFVDVDRPFKHIRWIHTIKLNNEEEDALLRQPLLQSLKILKKRRKIKPNSSAFLSALPLGRPRHFSLASAIEVNKNTSRLEFIVKTHTKGKFSSEFLSIAEIGASLRVRLSGQSTMSMIENFSKPIIAFATGSGIAPVKYILQQRLKISQESPSSLRQNLEPGPISLFVGFRGEDTQMVSDALHDGIKSNMIDILSLTPSNDKKWRAQDCVFNPGFKSTIERKVKKDECFVFVCASSQAANEFSSNLNAIIGVDVQKELGDRYLEEVFEVAQL</sequence>
<dbReference type="InterPro" id="IPR050607">
    <property type="entry name" value="NOS"/>
</dbReference>
<dbReference type="InterPro" id="IPR044940">
    <property type="entry name" value="NOS_dom_2"/>
</dbReference>
<keyword evidence="7" id="KW-0112">Calmodulin-binding</keyword>
<dbReference type="Proteomes" id="UP000240883">
    <property type="component" value="Unassembled WGS sequence"/>
</dbReference>
<dbReference type="GO" id="GO:0046872">
    <property type="term" value="F:metal ion binding"/>
    <property type="evidence" value="ECO:0007669"/>
    <property type="project" value="UniProtKB-KW"/>
</dbReference>
<accession>A0A2T2NVV6</accession>